<dbReference type="PANTHER" id="PTHR35604:SF2">
    <property type="entry name" value="TRANSPOSASE INSH FOR INSERTION SEQUENCE ELEMENT IS5A-RELATED"/>
    <property type="match status" value="1"/>
</dbReference>
<keyword evidence="4" id="KW-0238">DNA-binding</keyword>
<comment type="function">
    <text evidence="1">Involved in the transposition of the insertion sequence IS5.</text>
</comment>
<keyword evidence="3" id="KW-0815">Transposition</keyword>
<evidence type="ECO:0000259" key="7">
    <source>
        <dbReference type="Pfam" id="PF01609"/>
    </source>
</evidence>
<dbReference type="KEGG" id="cnan:A2G96_08680"/>
<evidence type="ECO:0000256" key="3">
    <source>
        <dbReference type="ARBA" id="ARBA00022578"/>
    </source>
</evidence>
<dbReference type="OrthoDB" id="9774608at2"/>
<dbReference type="InterPro" id="IPR008490">
    <property type="entry name" value="Transposase_InsH_N"/>
</dbReference>
<feature type="region of interest" description="Disordered" evidence="6">
    <location>
        <begin position="236"/>
        <end position="260"/>
    </location>
</feature>
<feature type="compositionally biased region" description="Basic and acidic residues" evidence="6">
    <location>
        <begin position="247"/>
        <end position="257"/>
    </location>
</feature>
<evidence type="ECO:0000256" key="5">
    <source>
        <dbReference type="ARBA" id="ARBA00023172"/>
    </source>
</evidence>
<gene>
    <name evidence="9" type="ORF">A2G96_08680</name>
</gene>
<feature type="region of interest" description="Disordered" evidence="6">
    <location>
        <begin position="145"/>
        <end position="168"/>
    </location>
</feature>
<dbReference type="GO" id="GO:0006313">
    <property type="term" value="P:DNA transposition"/>
    <property type="evidence" value="ECO:0007669"/>
    <property type="project" value="InterPro"/>
</dbReference>
<evidence type="ECO:0000256" key="2">
    <source>
        <dbReference type="ARBA" id="ARBA00010075"/>
    </source>
</evidence>
<evidence type="ECO:0000259" key="8">
    <source>
        <dbReference type="Pfam" id="PF05598"/>
    </source>
</evidence>
<accession>A0A142JI95</accession>
<comment type="similarity">
    <text evidence="2">Belongs to the transposase 11 family.</text>
</comment>
<dbReference type="AlphaFoldDB" id="A0A142JI95"/>
<dbReference type="GO" id="GO:0004803">
    <property type="term" value="F:transposase activity"/>
    <property type="evidence" value="ECO:0007669"/>
    <property type="project" value="InterPro"/>
</dbReference>
<dbReference type="EMBL" id="CP014844">
    <property type="protein sequence ID" value="AMR77807.1"/>
    <property type="molecule type" value="Genomic_DNA"/>
</dbReference>
<feature type="domain" description="Transposase InsH N-terminal" evidence="8">
    <location>
        <begin position="17"/>
        <end position="107"/>
    </location>
</feature>
<dbReference type="STRING" id="1796606.A2G96_08680"/>
<dbReference type="Pfam" id="PF05598">
    <property type="entry name" value="DUF772"/>
    <property type="match status" value="1"/>
</dbReference>
<feature type="compositionally biased region" description="Basic and acidic residues" evidence="6">
    <location>
        <begin position="152"/>
        <end position="163"/>
    </location>
</feature>
<dbReference type="GO" id="GO:0003677">
    <property type="term" value="F:DNA binding"/>
    <property type="evidence" value="ECO:0007669"/>
    <property type="project" value="UniProtKB-KW"/>
</dbReference>
<evidence type="ECO:0000313" key="9">
    <source>
        <dbReference type="EMBL" id="AMR77807.1"/>
    </source>
</evidence>
<proteinExistence type="inferred from homology"/>
<protein>
    <submittedName>
        <fullName evidence="9">Transposase</fullName>
    </submittedName>
</protein>
<organism evidence="9 10">
    <name type="scientific">Cupriavidus nantongensis</name>
    <dbReference type="NCBI Taxonomy" id="1796606"/>
    <lineage>
        <taxon>Bacteria</taxon>
        <taxon>Pseudomonadati</taxon>
        <taxon>Pseudomonadota</taxon>
        <taxon>Betaproteobacteria</taxon>
        <taxon>Burkholderiales</taxon>
        <taxon>Burkholderiaceae</taxon>
        <taxon>Cupriavidus</taxon>
    </lineage>
</organism>
<feature type="domain" description="Transposase IS4-like" evidence="7">
    <location>
        <begin position="135"/>
        <end position="303"/>
    </location>
</feature>
<keyword evidence="5" id="KW-0233">DNA recombination</keyword>
<sequence length="320" mass="36040">MTLSAGSFDRHSKTTRRAAFLAEMDRVVPWSALCTLIEPVYPKAGNGRPPIGLERMLRIYFLQNWFNLSDPAVEEALYDSLSMRSFVGIDLGREGAPDETTVCKFRHLLEQHDLGQRLFEEVGRHLQGKGLKVSTGTIVDASIISAPSSTKNQDKARDPEMRQTRKGKQWHFGMKAHIGVDSKTKLIHSVVVTSANVHDKHAIPQLLHGKEKRVYGDSAYASQKDLIARAAPEAKDFTNQKGHRHQALTDREREKNRTKSRVRAKVEHAFLVIKRIFGFAKVSYRGLAKNGNRLFVVAALANLFMARRHLFSVQKARCAC</sequence>
<dbReference type="InterPro" id="IPR002559">
    <property type="entry name" value="Transposase_11"/>
</dbReference>
<dbReference type="NCBIfam" id="NF033581">
    <property type="entry name" value="transpos_IS5_4"/>
    <property type="match status" value="1"/>
</dbReference>
<dbReference type="RefSeq" id="WP_062798546.1">
    <property type="nucleotide sequence ID" value="NZ_CP014844.1"/>
</dbReference>
<dbReference type="InterPro" id="IPR047959">
    <property type="entry name" value="Transpos_IS5"/>
</dbReference>
<keyword evidence="10" id="KW-1185">Reference proteome</keyword>
<reference evidence="9 10" key="1">
    <citation type="submission" date="2016-03" db="EMBL/GenBank/DDBJ databases">
        <title>Complete genome sequence of a novel chlorpyrifos degrading bacterium, Cupriavidus nantongensis sp. X1.</title>
        <authorList>
            <person name="Fang L."/>
        </authorList>
    </citation>
    <scope>NUCLEOTIDE SEQUENCE [LARGE SCALE GENOMIC DNA]</scope>
    <source>
        <strain evidence="9 10">X1</strain>
    </source>
</reference>
<evidence type="ECO:0000256" key="1">
    <source>
        <dbReference type="ARBA" id="ARBA00003544"/>
    </source>
</evidence>
<dbReference type="Proteomes" id="UP000075238">
    <property type="component" value="Chromosome 1"/>
</dbReference>
<evidence type="ECO:0000313" key="10">
    <source>
        <dbReference type="Proteomes" id="UP000075238"/>
    </source>
</evidence>
<evidence type="ECO:0000256" key="6">
    <source>
        <dbReference type="SAM" id="MobiDB-lite"/>
    </source>
</evidence>
<dbReference type="Pfam" id="PF01609">
    <property type="entry name" value="DDE_Tnp_1"/>
    <property type="match status" value="1"/>
</dbReference>
<evidence type="ECO:0000256" key="4">
    <source>
        <dbReference type="ARBA" id="ARBA00023125"/>
    </source>
</evidence>
<dbReference type="PANTHER" id="PTHR35604">
    <property type="entry name" value="TRANSPOSASE INSH FOR INSERTION SEQUENCE ELEMENT IS5A-RELATED"/>
    <property type="match status" value="1"/>
</dbReference>
<name>A0A142JI95_9BURK</name>